<keyword evidence="8" id="KW-0472">Membrane</keyword>
<evidence type="ECO:0000256" key="1">
    <source>
        <dbReference type="ARBA" id="ARBA00000677"/>
    </source>
</evidence>
<dbReference type="InterPro" id="IPR019533">
    <property type="entry name" value="Peptidase_S26"/>
</dbReference>
<feature type="transmembrane region" description="Helical" evidence="8">
    <location>
        <begin position="31"/>
        <end position="53"/>
    </location>
</feature>
<evidence type="ECO:0000256" key="9">
    <source>
        <dbReference type="RuleBase" id="RU362042"/>
    </source>
</evidence>
<reference evidence="13" key="2">
    <citation type="submission" date="2012-03" db="EMBL/GenBank/DDBJ databases">
        <title>The complete genome sequence of the pioneer microbe on fresh volcanic deposit, Leptospirillum ferrooxidans strain C2-3.</title>
        <authorList>
            <person name="Fujimura R."/>
            <person name="Sato Y."/>
            <person name="Nishizawa T."/>
            <person name="Nanba K."/>
            <person name="Oshima K."/>
            <person name="Hattori M."/>
            <person name="Kamijo T."/>
            <person name="Ohta H."/>
        </authorList>
    </citation>
    <scope>NUCLEOTIDE SEQUENCE [LARGE SCALE GENOMIC DNA]</scope>
    <source>
        <strain evidence="13">C2-3</strain>
    </source>
</reference>
<accession>I0IMG3</accession>
<dbReference type="PANTHER" id="PTHR43390:SF1">
    <property type="entry name" value="CHLOROPLAST PROCESSING PEPTIDASE"/>
    <property type="match status" value="1"/>
</dbReference>
<dbReference type="InterPro" id="IPR036286">
    <property type="entry name" value="LexA/Signal_pep-like_sf"/>
</dbReference>
<feature type="region of interest" description="Disordered" evidence="10">
    <location>
        <begin position="1"/>
        <end position="21"/>
    </location>
</feature>
<dbReference type="GO" id="GO:0009003">
    <property type="term" value="F:signal peptidase activity"/>
    <property type="evidence" value="ECO:0007669"/>
    <property type="project" value="UniProtKB-EC"/>
</dbReference>
<keyword evidence="8" id="KW-1133">Transmembrane helix</keyword>
<dbReference type="GO" id="GO:0004252">
    <property type="term" value="F:serine-type endopeptidase activity"/>
    <property type="evidence" value="ECO:0007669"/>
    <property type="project" value="InterPro"/>
</dbReference>
<comment type="similarity">
    <text evidence="2 9">Belongs to the peptidase S26 family.</text>
</comment>
<feature type="domain" description="Peptidase S26" evidence="11">
    <location>
        <begin position="29"/>
        <end position="202"/>
    </location>
</feature>
<evidence type="ECO:0000259" key="11">
    <source>
        <dbReference type="Pfam" id="PF10502"/>
    </source>
</evidence>
<comment type="catalytic activity">
    <reaction evidence="1 8">
        <text>Cleavage of hydrophobic, N-terminal signal or leader sequences from secreted and periplasmic proteins.</text>
        <dbReference type="EC" id="3.4.21.89"/>
    </reaction>
</comment>
<dbReference type="GO" id="GO:0016020">
    <property type="term" value="C:membrane"/>
    <property type="evidence" value="ECO:0007669"/>
    <property type="project" value="UniProtKB-SubCell"/>
</dbReference>
<dbReference type="EMBL" id="AP012342">
    <property type="protein sequence ID" value="BAM06462.1"/>
    <property type="molecule type" value="Genomic_DNA"/>
</dbReference>
<dbReference type="KEGG" id="lfc:LFE_0747"/>
<evidence type="ECO:0000256" key="8">
    <source>
        <dbReference type="RuleBase" id="RU003993"/>
    </source>
</evidence>
<evidence type="ECO:0000256" key="7">
    <source>
        <dbReference type="PIRSR" id="PIRSR600223-1"/>
    </source>
</evidence>
<dbReference type="PROSITE" id="PS00760">
    <property type="entry name" value="SPASE_I_2"/>
    <property type="match status" value="1"/>
</dbReference>
<dbReference type="InterPro" id="IPR019757">
    <property type="entry name" value="Pept_S26A_signal_pept_1_Lys-AS"/>
</dbReference>
<keyword evidence="6 8" id="KW-0378">Hydrolase</keyword>
<dbReference type="InterPro" id="IPR000223">
    <property type="entry name" value="Pept_S26A_signal_pept_1"/>
</dbReference>
<dbReference type="eggNOG" id="COG0681">
    <property type="taxonomic scope" value="Bacteria"/>
</dbReference>
<dbReference type="SUPFAM" id="SSF51306">
    <property type="entry name" value="LexA/Signal peptidase"/>
    <property type="match status" value="1"/>
</dbReference>
<organism evidence="12 13">
    <name type="scientific">Leptospirillum ferrooxidans (strain C2-3)</name>
    <dbReference type="NCBI Taxonomy" id="1162668"/>
    <lineage>
        <taxon>Bacteria</taxon>
        <taxon>Pseudomonadati</taxon>
        <taxon>Nitrospirota</taxon>
        <taxon>Nitrospiria</taxon>
        <taxon>Nitrospirales</taxon>
        <taxon>Nitrospiraceae</taxon>
        <taxon>Leptospirillum</taxon>
    </lineage>
</organism>
<evidence type="ECO:0000313" key="12">
    <source>
        <dbReference type="EMBL" id="BAM06462.1"/>
    </source>
</evidence>
<dbReference type="PROSITE" id="PS00501">
    <property type="entry name" value="SPASE_I_1"/>
    <property type="match status" value="1"/>
</dbReference>
<dbReference type="PANTHER" id="PTHR43390">
    <property type="entry name" value="SIGNAL PEPTIDASE I"/>
    <property type="match status" value="1"/>
</dbReference>
<dbReference type="Gene3D" id="2.10.109.10">
    <property type="entry name" value="Umud Fragment, subunit A"/>
    <property type="match status" value="1"/>
</dbReference>
<evidence type="ECO:0000313" key="13">
    <source>
        <dbReference type="Proteomes" id="UP000007382"/>
    </source>
</evidence>
<gene>
    <name evidence="12" type="ordered locus">LFE_0747</name>
</gene>
<feature type="active site" evidence="7">
    <location>
        <position position="114"/>
    </location>
</feature>
<name>I0IMG3_LEPFC</name>
<evidence type="ECO:0000256" key="5">
    <source>
        <dbReference type="ARBA" id="ARBA00022670"/>
    </source>
</evidence>
<dbReference type="InterPro" id="IPR019756">
    <property type="entry name" value="Pept_S26A_signal_pept_1_Ser-AS"/>
</dbReference>
<dbReference type="PATRIC" id="fig|1162668.3.peg.878"/>
<keyword evidence="5 8" id="KW-0645">Protease</keyword>
<dbReference type="HOGENOM" id="CLU_028723_1_3_0"/>
<evidence type="ECO:0000256" key="3">
    <source>
        <dbReference type="ARBA" id="ARBA00013208"/>
    </source>
</evidence>
<proteinExistence type="inferred from homology"/>
<evidence type="ECO:0000256" key="4">
    <source>
        <dbReference type="ARBA" id="ARBA00019232"/>
    </source>
</evidence>
<dbReference type="AlphaFoldDB" id="I0IMG3"/>
<feature type="active site" evidence="7">
    <location>
        <position position="59"/>
    </location>
</feature>
<evidence type="ECO:0000256" key="6">
    <source>
        <dbReference type="ARBA" id="ARBA00022801"/>
    </source>
</evidence>
<keyword evidence="8" id="KW-0812">Transmembrane</keyword>
<protein>
    <recommendedName>
        <fullName evidence="4 8">Signal peptidase I</fullName>
        <ecNumber evidence="3 8">3.4.21.89</ecNumber>
    </recommendedName>
</protein>
<dbReference type="PROSITE" id="PS00761">
    <property type="entry name" value="SPASE_I_3"/>
    <property type="match status" value="1"/>
</dbReference>
<dbReference type="STRING" id="1162668.LFE_0747"/>
<dbReference type="InterPro" id="IPR019758">
    <property type="entry name" value="Pept_S26A_signal_pept_1_CS"/>
</dbReference>
<dbReference type="NCBIfam" id="TIGR02227">
    <property type="entry name" value="sigpep_I_bact"/>
    <property type="match status" value="1"/>
</dbReference>
<keyword evidence="13" id="KW-1185">Reference proteome</keyword>
<dbReference type="EC" id="3.4.21.89" evidence="3 8"/>
<evidence type="ECO:0000256" key="2">
    <source>
        <dbReference type="ARBA" id="ARBA00009370"/>
    </source>
</evidence>
<dbReference type="Proteomes" id="UP000007382">
    <property type="component" value="Chromosome"/>
</dbReference>
<dbReference type="MEROPS" id="S26.025"/>
<dbReference type="GO" id="GO:0006465">
    <property type="term" value="P:signal peptide processing"/>
    <property type="evidence" value="ECO:0007669"/>
    <property type="project" value="InterPro"/>
</dbReference>
<dbReference type="PRINTS" id="PR00727">
    <property type="entry name" value="LEADERPTASE"/>
</dbReference>
<reference evidence="12 13" key="1">
    <citation type="journal article" date="2012" name="J. Bacteriol.">
        <title>Complete Genome Sequence of Leptospirillum ferrooxidans Strain C2-3, Isolated from a Fresh Volcanic Ash Deposit on the Island of Miyake, Japan.</title>
        <authorList>
            <person name="Fujimura R."/>
            <person name="Sato Y."/>
            <person name="Nishizawa T."/>
            <person name="Oshima K."/>
            <person name="Kim S.-W."/>
            <person name="Hattori M."/>
            <person name="Kamijo T."/>
            <person name="Ohta H."/>
        </authorList>
    </citation>
    <scope>NUCLEOTIDE SEQUENCE [LARGE SCALE GENOMIC DNA]</scope>
    <source>
        <strain evidence="12 13">C2-3</strain>
    </source>
</reference>
<sequence>MGEENEIVQKPGSSGMSEKSPIPAKKALRELLEALITAILVAFVLKAFIIQAFRIPSGSMIPTLLVGDQILVLKMAYGIHNPVNGLYLTHFQGPKRGDVVVFRYPFDETKDFIKRVIGLPGDHIQVKGKVVYVNGKPMVEPYTQYLHPDEKDVPRRDVMADTLVPPGQYFVMGDNRDDSYDSRYWGFVKRDKILGRAFMIYWSWNDVGRDPRWNRLGHVIH</sequence>
<dbReference type="CDD" id="cd06530">
    <property type="entry name" value="S26_SPase_I"/>
    <property type="match status" value="1"/>
</dbReference>
<comment type="subcellular location">
    <subcellularLocation>
        <location evidence="9">Membrane</location>
        <topology evidence="9">Single-pass type II membrane protein</topology>
    </subcellularLocation>
</comment>
<dbReference type="Pfam" id="PF10502">
    <property type="entry name" value="Peptidase_S26"/>
    <property type="match status" value="1"/>
</dbReference>
<evidence type="ECO:0000256" key="10">
    <source>
        <dbReference type="SAM" id="MobiDB-lite"/>
    </source>
</evidence>